<sequence length="179" mass="20496">MKHKTNIISSSKSTEGSRRMCFIFTSRAQFFIRGAFSDPVRVKVEGFVGDSAILSCSIPENEIQDKIEKLHVIWRDDKGKKVCDIIGGSIAEDQEPEYKVRVETFPEEYKKGNFSIKLSSLQKNDARKFHCYITRDTFQKEVITELHVRDKPEGRGNHGALSLIVLLISFLFTHILPFI</sequence>
<evidence type="ECO:0000256" key="8">
    <source>
        <dbReference type="ARBA" id="ARBA00023170"/>
    </source>
</evidence>
<dbReference type="InterPro" id="IPR013106">
    <property type="entry name" value="Ig_V-set"/>
</dbReference>
<dbReference type="PANTHER" id="PTHR25466:SF14">
    <property type="entry name" value="BUTYROPHILIN SUBFAMILY 2 MEMBER A2-LIKE-RELATED"/>
    <property type="match status" value="1"/>
</dbReference>
<evidence type="ECO:0000256" key="10">
    <source>
        <dbReference type="ARBA" id="ARBA00023319"/>
    </source>
</evidence>
<evidence type="ECO:0000313" key="14">
    <source>
        <dbReference type="RefSeq" id="XP_026054741.1"/>
    </source>
</evidence>
<evidence type="ECO:0000256" key="6">
    <source>
        <dbReference type="ARBA" id="ARBA00023136"/>
    </source>
</evidence>
<keyword evidence="13" id="KW-1185">Reference proteome</keyword>
<evidence type="ECO:0000256" key="7">
    <source>
        <dbReference type="ARBA" id="ARBA00023157"/>
    </source>
</evidence>
<dbReference type="KEGG" id="caua:113040678"/>
<evidence type="ECO:0000256" key="2">
    <source>
        <dbReference type="ARBA" id="ARBA00022475"/>
    </source>
</evidence>
<evidence type="ECO:0000313" key="13">
    <source>
        <dbReference type="Proteomes" id="UP000515129"/>
    </source>
</evidence>
<evidence type="ECO:0000256" key="5">
    <source>
        <dbReference type="ARBA" id="ARBA00022989"/>
    </source>
</evidence>
<dbReference type="InterPro" id="IPR036179">
    <property type="entry name" value="Ig-like_dom_sf"/>
</dbReference>
<organism evidence="13 14">
    <name type="scientific">Carassius auratus</name>
    <name type="common">Goldfish</name>
    <dbReference type="NCBI Taxonomy" id="7957"/>
    <lineage>
        <taxon>Eukaryota</taxon>
        <taxon>Metazoa</taxon>
        <taxon>Chordata</taxon>
        <taxon>Craniata</taxon>
        <taxon>Vertebrata</taxon>
        <taxon>Euteleostomi</taxon>
        <taxon>Actinopterygii</taxon>
        <taxon>Neopterygii</taxon>
        <taxon>Teleostei</taxon>
        <taxon>Ostariophysi</taxon>
        <taxon>Cypriniformes</taxon>
        <taxon>Cyprinidae</taxon>
        <taxon>Cyprininae</taxon>
        <taxon>Carassius</taxon>
    </lineage>
</organism>
<dbReference type="GO" id="GO:0009897">
    <property type="term" value="C:external side of plasma membrane"/>
    <property type="evidence" value="ECO:0007669"/>
    <property type="project" value="TreeGrafter"/>
</dbReference>
<evidence type="ECO:0000256" key="9">
    <source>
        <dbReference type="ARBA" id="ARBA00023180"/>
    </source>
</evidence>
<dbReference type="Proteomes" id="UP000515129">
    <property type="component" value="Chromosome 22"/>
</dbReference>
<feature type="domain" description="Ig-like" evidence="12">
    <location>
        <begin position="39"/>
        <end position="144"/>
    </location>
</feature>
<dbReference type="AlphaFoldDB" id="A0A6P6J3M9"/>
<evidence type="ECO:0000256" key="4">
    <source>
        <dbReference type="ARBA" id="ARBA00022729"/>
    </source>
</evidence>
<evidence type="ECO:0000256" key="3">
    <source>
        <dbReference type="ARBA" id="ARBA00022692"/>
    </source>
</evidence>
<dbReference type="InterPro" id="IPR007110">
    <property type="entry name" value="Ig-like_dom"/>
</dbReference>
<dbReference type="GO" id="GO:0007166">
    <property type="term" value="P:cell surface receptor signaling pathway"/>
    <property type="evidence" value="ECO:0007669"/>
    <property type="project" value="TreeGrafter"/>
</dbReference>
<dbReference type="RefSeq" id="XP_026054741.1">
    <property type="nucleotide sequence ID" value="XM_026198956.1"/>
</dbReference>
<evidence type="ECO:0000256" key="1">
    <source>
        <dbReference type="ARBA" id="ARBA00004251"/>
    </source>
</evidence>
<evidence type="ECO:0000256" key="11">
    <source>
        <dbReference type="SAM" id="Phobius"/>
    </source>
</evidence>
<evidence type="ECO:0000259" key="12">
    <source>
        <dbReference type="PROSITE" id="PS50835"/>
    </source>
</evidence>
<dbReference type="PANTHER" id="PTHR25466">
    <property type="entry name" value="T-LYMPHOCYTE ACTIVATION ANTIGEN"/>
    <property type="match status" value="1"/>
</dbReference>
<dbReference type="GO" id="GO:0006955">
    <property type="term" value="P:immune response"/>
    <property type="evidence" value="ECO:0007669"/>
    <property type="project" value="TreeGrafter"/>
</dbReference>
<gene>
    <name evidence="14" type="primary">LOC113040678</name>
</gene>
<dbReference type="PROSITE" id="PS50835">
    <property type="entry name" value="IG_LIKE"/>
    <property type="match status" value="1"/>
</dbReference>
<accession>A0A6P6J3M9</accession>
<dbReference type="GO" id="GO:0042130">
    <property type="term" value="P:negative regulation of T cell proliferation"/>
    <property type="evidence" value="ECO:0007669"/>
    <property type="project" value="TreeGrafter"/>
</dbReference>
<keyword evidence="5 11" id="KW-1133">Transmembrane helix</keyword>
<dbReference type="OrthoDB" id="9898017at2759"/>
<keyword evidence="3 11" id="KW-0812">Transmembrane</keyword>
<keyword evidence="9" id="KW-0325">Glycoprotein</keyword>
<dbReference type="SUPFAM" id="SSF48726">
    <property type="entry name" value="Immunoglobulin"/>
    <property type="match status" value="1"/>
</dbReference>
<dbReference type="Gene3D" id="2.60.40.10">
    <property type="entry name" value="Immunoglobulins"/>
    <property type="match status" value="1"/>
</dbReference>
<dbReference type="GeneID" id="113040678"/>
<dbReference type="GO" id="GO:0031295">
    <property type="term" value="P:T cell costimulation"/>
    <property type="evidence" value="ECO:0007669"/>
    <property type="project" value="TreeGrafter"/>
</dbReference>
<keyword evidence="7" id="KW-1015">Disulfide bond</keyword>
<keyword evidence="2" id="KW-1003">Cell membrane</keyword>
<keyword evidence="8" id="KW-0675">Receptor</keyword>
<protein>
    <submittedName>
        <fullName evidence="14">ICOS ligand-like</fullName>
    </submittedName>
</protein>
<keyword evidence="6 11" id="KW-0472">Membrane</keyword>
<name>A0A6P6J3M9_CARAU</name>
<dbReference type="InterPro" id="IPR051713">
    <property type="entry name" value="T-cell_Activation_Regulation"/>
</dbReference>
<dbReference type="InterPro" id="IPR013783">
    <property type="entry name" value="Ig-like_fold"/>
</dbReference>
<dbReference type="GO" id="GO:0042102">
    <property type="term" value="P:positive regulation of T cell proliferation"/>
    <property type="evidence" value="ECO:0007669"/>
    <property type="project" value="TreeGrafter"/>
</dbReference>
<proteinExistence type="predicted"/>
<keyword evidence="10" id="KW-0393">Immunoglobulin domain</keyword>
<dbReference type="Pfam" id="PF07686">
    <property type="entry name" value="V-set"/>
    <property type="match status" value="1"/>
</dbReference>
<comment type="subcellular location">
    <subcellularLocation>
        <location evidence="1">Cell membrane</location>
        <topology evidence="1">Single-pass type I membrane protein</topology>
    </subcellularLocation>
</comment>
<dbReference type="GO" id="GO:0071222">
    <property type="term" value="P:cellular response to lipopolysaccharide"/>
    <property type="evidence" value="ECO:0007669"/>
    <property type="project" value="TreeGrafter"/>
</dbReference>
<keyword evidence="4" id="KW-0732">Signal</keyword>
<feature type="transmembrane region" description="Helical" evidence="11">
    <location>
        <begin position="159"/>
        <end position="178"/>
    </location>
</feature>
<reference evidence="14" key="1">
    <citation type="submission" date="2025-08" db="UniProtKB">
        <authorList>
            <consortium name="RefSeq"/>
        </authorList>
    </citation>
    <scope>IDENTIFICATION</scope>
    <source>
        <strain evidence="14">Wakin</strain>
        <tissue evidence="14">Muscle</tissue>
    </source>
</reference>